<dbReference type="Pfam" id="PF07662">
    <property type="entry name" value="Nucleos_tra2_C"/>
    <property type="match status" value="2"/>
</dbReference>
<dbReference type="PANTHER" id="PTHR10590:SF4">
    <property type="entry name" value="SOLUTE CARRIER FAMILY 28 MEMBER 3"/>
    <property type="match status" value="1"/>
</dbReference>
<evidence type="ECO:0000256" key="1">
    <source>
        <dbReference type="SAM" id="Phobius"/>
    </source>
</evidence>
<dbReference type="PANTHER" id="PTHR10590">
    <property type="entry name" value="SODIUM/NUCLEOSIDE COTRANSPORTER"/>
    <property type="match status" value="1"/>
</dbReference>
<feature type="transmembrane region" description="Helical" evidence="1">
    <location>
        <begin position="386"/>
        <end position="407"/>
    </location>
</feature>
<dbReference type="OrthoDB" id="6075923at2759"/>
<feature type="transmembrane region" description="Helical" evidence="1">
    <location>
        <begin position="332"/>
        <end position="352"/>
    </location>
</feature>
<feature type="transmembrane region" description="Helical" evidence="1">
    <location>
        <begin position="358"/>
        <end position="377"/>
    </location>
</feature>
<keyword evidence="4" id="KW-1185">Reference proteome</keyword>
<keyword evidence="1" id="KW-1133">Transmembrane helix</keyword>
<keyword evidence="1" id="KW-0812">Transmembrane</keyword>
<keyword evidence="1" id="KW-0472">Membrane</keyword>
<feature type="transmembrane region" description="Helical" evidence="1">
    <location>
        <begin position="573"/>
        <end position="596"/>
    </location>
</feature>
<dbReference type="AlphaFoldDB" id="A0A8S3TGS7"/>
<feature type="transmembrane region" description="Helical" evidence="1">
    <location>
        <begin position="173"/>
        <end position="193"/>
    </location>
</feature>
<feature type="domain" description="Concentrative nucleoside transporter C-terminal" evidence="2">
    <location>
        <begin position="436"/>
        <end position="593"/>
    </location>
</feature>
<evidence type="ECO:0000313" key="4">
    <source>
        <dbReference type="Proteomes" id="UP000683360"/>
    </source>
</evidence>
<organism evidence="3 4">
    <name type="scientific">Mytilus edulis</name>
    <name type="common">Blue mussel</name>
    <dbReference type="NCBI Taxonomy" id="6550"/>
    <lineage>
        <taxon>Eukaryota</taxon>
        <taxon>Metazoa</taxon>
        <taxon>Spiralia</taxon>
        <taxon>Lophotrochozoa</taxon>
        <taxon>Mollusca</taxon>
        <taxon>Bivalvia</taxon>
        <taxon>Autobranchia</taxon>
        <taxon>Pteriomorphia</taxon>
        <taxon>Mytilida</taxon>
        <taxon>Mytiloidea</taxon>
        <taxon>Mytilidae</taxon>
        <taxon>Mytilinae</taxon>
        <taxon>Mytilus</taxon>
    </lineage>
</organism>
<dbReference type="EMBL" id="CAJPWZ010002026">
    <property type="protein sequence ID" value="CAG2229453.1"/>
    <property type="molecule type" value="Genomic_DNA"/>
</dbReference>
<feature type="transmembrane region" description="Helical" evidence="1">
    <location>
        <begin position="297"/>
        <end position="320"/>
    </location>
</feature>
<sequence length="645" mass="70698">MRKTSLTINFDNETIMTCIDSDPSDDSDRSSALFTSFIKVHDNVTQFYTTNYKPIWKILYVSLFIGYLAYFITAMVKCSVDKVEINTSPRADHCCTGFLCHMVYQKGLFYDSSYSYYDNIDSDISLEPSTEFNLTSRNGCVLIILLICSAHIQLDRGSILIGPFLGLMTKSELNAVMTGGFATIAGGVLAAYISFGVPAEHLLCASVMNAPCALAVSKLLYPETEESKLKTTADLQQEENCAYLDNSESVKYKEMPYYLLTFLRSTIIEMKERNILEAASSWCLSIHKLVANIAANLIAFIAMLEFVNAVLSWFGNLLLCIDSITLFDGSRLVLLFTVGNLLLCIDAITYLMGADWSIHVLFIVGNLLLCIDAITLFDGSRLVNTCVVWLFVGNLLYVLMPLAYLIGVDWSRHVLFIVGNLLLCIDAISLFDGSRLVNTCVVYCGNLLLCIDAISPVDGSRLVICSYVLMPLPYLMGVDWSIHVLFIVGNLLLCIDAISLFDGSRLVNTCVVYCRVSWLHVNRMDCSGPYLSVRSETIATYALCGFANFSSLGMQLGALGPMAPSRKGDLAQIVMRSLLGGIIACLITASVAGLLVNDDPSMIYCTFMSNSSAIVNSTVTAVSNNVTAILNSTVTAVTYNVTSSL</sequence>
<gene>
    <name evidence="3" type="ORF">MEDL_42341</name>
</gene>
<proteinExistence type="predicted"/>
<evidence type="ECO:0000313" key="3">
    <source>
        <dbReference type="EMBL" id="CAG2229453.1"/>
    </source>
</evidence>
<evidence type="ECO:0000259" key="2">
    <source>
        <dbReference type="Pfam" id="PF07662"/>
    </source>
</evidence>
<dbReference type="InterPro" id="IPR008276">
    <property type="entry name" value="C_nuclsd_transpt"/>
</dbReference>
<name>A0A8S3TGS7_MYTED</name>
<reference evidence="3" key="1">
    <citation type="submission" date="2021-03" db="EMBL/GenBank/DDBJ databases">
        <authorList>
            <person name="Bekaert M."/>
        </authorList>
    </citation>
    <scope>NUCLEOTIDE SEQUENCE</scope>
</reference>
<comment type="caution">
    <text evidence="3">The sequence shown here is derived from an EMBL/GenBank/DDBJ whole genome shotgun (WGS) entry which is preliminary data.</text>
</comment>
<feature type="domain" description="Concentrative nucleoside transporter C-terminal" evidence="2">
    <location>
        <begin position="201"/>
        <end position="366"/>
    </location>
</feature>
<dbReference type="InterPro" id="IPR011657">
    <property type="entry name" value="CNT_C_dom"/>
</dbReference>
<protein>
    <submittedName>
        <fullName evidence="3">SLC28A</fullName>
    </submittedName>
</protein>
<dbReference type="GO" id="GO:0005415">
    <property type="term" value="F:nucleoside:sodium symporter activity"/>
    <property type="evidence" value="ECO:0007669"/>
    <property type="project" value="TreeGrafter"/>
</dbReference>
<dbReference type="Proteomes" id="UP000683360">
    <property type="component" value="Unassembled WGS sequence"/>
</dbReference>
<feature type="transmembrane region" description="Helical" evidence="1">
    <location>
        <begin position="58"/>
        <end position="76"/>
    </location>
</feature>
<dbReference type="GO" id="GO:0005886">
    <property type="term" value="C:plasma membrane"/>
    <property type="evidence" value="ECO:0007669"/>
    <property type="project" value="TreeGrafter"/>
</dbReference>
<feature type="transmembrane region" description="Helical" evidence="1">
    <location>
        <begin position="474"/>
        <end position="495"/>
    </location>
</feature>
<accession>A0A8S3TGS7</accession>